<accession>E3I7F7</accession>
<dbReference type="Gene3D" id="1.20.58.1690">
    <property type="match status" value="1"/>
</dbReference>
<dbReference type="Proteomes" id="UP000001399">
    <property type="component" value="Chromosome"/>
</dbReference>
<dbReference type="HOGENOM" id="CLU_182973_0_0_5"/>
<feature type="domain" description="YARHG" evidence="2">
    <location>
        <begin position="11"/>
        <end position="94"/>
    </location>
</feature>
<evidence type="ECO:0000313" key="3">
    <source>
        <dbReference type="EMBL" id="ADP71876.1"/>
    </source>
</evidence>
<dbReference type="RefSeq" id="WP_013420254.1">
    <property type="nucleotide sequence ID" value="NC_014664.1"/>
</dbReference>
<dbReference type="EMBL" id="CP002292">
    <property type="protein sequence ID" value="ADP71876.1"/>
    <property type="molecule type" value="Genomic_DNA"/>
</dbReference>
<feature type="signal peptide" evidence="1">
    <location>
        <begin position="1"/>
        <end position="28"/>
    </location>
</feature>
<dbReference type="STRING" id="648757.Rvan_2664"/>
<dbReference type="Pfam" id="PF13308">
    <property type="entry name" value="YARHG"/>
    <property type="match status" value="1"/>
</dbReference>
<protein>
    <recommendedName>
        <fullName evidence="2">YARHG domain-containing protein</fullName>
    </recommendedName>
</protein>
<dbReference type="AlphaFoldDB" id="E3I7F7"/>
<dbReference type="SMART" id="SM01324">
    <property type="entry name" value="YARHG"/>
    <property type="match status" value="1"/>
</dbReference>
<organism evidence="3 4">
    <name type="scientific">Rhodomicrobium vannielii (strain ATCC 17100 / DSM 162 / LMG 4299 / NCIMB 10020 / ATH 3.1.1)</name>
    <dbReference type="NCBI Taxonomy" id="648757"/>
    <lineage>
        <taxon>Bacteria</taxon>
        <taxon>Pseudomonadati</taxon>
        <taxon>Pseudomonadota</taxon>
        <taxon>Alphaproteobacteria</taxon>
        <taxon>Hyphomicrobiales</taxon>
        <taxon>Hyphomicrobiaceae</taxon>
        <taxon>Rhodomicrobium</taxon>
    </lineage>
</organism>
<dbReference type="InterPro" id="IPR038434">
    <property type="entry name" value="YARHG_sf"/>
</dbReference>
<dbReference type="OrthoDB" id="7666530at2"/>
<reference evidence="4" key="1">
    <citation type="journal article" date="2011" name="J. Bacteriol.">
        <title>Genome sequences of eight morphologically diverse alphaproteobacteria.</title>
        <authorList>
            <consortium name="US DOE Joint Genome Institute"/>
            <person name="Brown P.J."/>
            <person name="Kysela D.T."/>
            <person name="Buechlein A."/>
            <person name="Hemmerich C."/>
            <person name="Brun Y.V."/>
        </authorList>
    </citation>
    <scope>NUCLEOTIDE SEQUENCE [LARGE SCALE GENOMIC DNA]</scope>
    <source>
        <strain evidence="4">ATCC 17100 / ATH 3.1.1 / DSM 162 / LMG 4299</strain>
    </source>
</reference>
<name>E3I7F7_RHOVT</name>
<gene>
    <name evidence="3" type="ordered locus">Rvan_2664</name>
</gene>
<dbReference type="KEGG" id="rva:Rvan_2664"/>
<evidence type="ECO:0000256" key="1">
    <source>
        <dbReference type="SAM" id="SignalP"/>
    </source>
</evidence>
<evidence type="ECO:0000259" key="2">
    <source>
        <dbReference type="SMART" id="SM01324"/>
    </source>
</evidence>
<dbReference type="eggNOG" id="ENOG5033BZI">
    <property type="taxonomic scope" value="Bacteria"/>
</dbReference>
<dbReference type="InterPro" id="IPR025582">
    <property type="entry name" value="YARHG_dom"/>
</dbReference>
<proteinExistence type="predicted"/>
<feature type="chain" id="PRO_5003170819" description="YARHG domain-containing protein" evidence="1">
    <location>
        <begin position="29"/>
        <end position="98"/>
    </location>
</feature>
<evidence type="ECO:0000313" key="4">
    <source>
        <dbReference type="Proteomes" id="UP000001399"/>
    </source>
</evidence>
<sequence length="98" mass="10832">MTVFRILSASIAAAVTATSLLAAPAALAQDYWSQSCGDLWYRRNAIYAANGYCFKTERALRVFGNNGCRFYVEADVPMSRAERAEIDIIRSVEARKGC</sequence>
<keyword evidence="1" id="KW-0732">Signal</keyword>
<keyword evidence="4" id="KW-1185">Reference proteome</keyword>